<reference evidence="3" key="1">
    <citation type="submission" date="2022-11" db="UniProtKB">
        <authorList>
            <consortium name="WormBaseParasite"/>
        </authorList>
    </citation>
    <scope>IDENTIFICATION</scope>
</reference>
<feature type="transmembrane region" description="Helical" evidence="1">
    <location>
        <begin position="66"/>
        <end position="90"/>
    </location>
</feature>
<organism evidence="2 3">
    <name type="scientific">Romanomermis culicivorax</name>
    <name type="common">Nematode worm</name>
    <dbReference type="NCBI Taxonomy" id="13658"/>
    <lineage>
        <taxon>Eukaryota</taxon>
        <taxon>Metazoa</taxon>
        <taxon>Ecdysozoa</taxon>
        <taxon>Nematoda</taxon>
        <taxon>Enoplea</taxon>
        <taxon>Dorylaimia</taxon>
        <taxon>Mermithida</taxon>
        <taxon>Mermithoidea</taxon>
        <taxon>Mermithidae</taxon>
        <taxon>Romanomermis</taxon>
    </lineage>
</organism>
<protein>
    <submittedName>
        <fullName evidence="3">Uncharacterized protein</fullName>
    </submittedName>
</protein>
<proteinExistence type="predicted"/>
<feature type="transmembrane region" description="Helical" evidence="1">
    <location>
        <begin position="6"/>
        <end position="25"/>
    </location>
</feature>
<name>A0A915IKI2_ROMCU</name>
<keyword evidence="1" id="KW-0812">Transmembrane</keyword>
<evidence type="ECO:0000313" key="2">
    <source>
        <dbReference type="Proteomes" id="UP000887565"/>
    </source>
</evidence>
<keyword evidence="2" id="KW-1185">Reference proteome</keyword>
<keyword evidence="1" id="KW-1133">Transmembrane helix</keyword>
<accession>A0A915IKI2</accession>
<sequence length="147" mass="17229">MILFHLIIDGFYSVEMAMVAAYHLYMKNHNRSVSMKQFDCFKYYKKRIDSNIADSIKKQLKNTITWALIFMALWQLFTNCVVSIYGLLIYIFDKKPDDSLGPYLACLFLTNGMAYVICNTIYVKRFRTSMKKLVLLKRLNAIADSNF</sequence>
<dbReference type="Proteomes" id="UP000887565">
    <property type="component" value="Unplaced"/>
</dbReference>
<keyword evidence="1" id="KW-0472">Membrane</keyword>
<evidence type="ECO:0000313" key="3">
    <source>
        <dbReference type="WBParaSite" id="nRc.2.0.1.t13913-RA"/>
    </source>
</evidence>
<evidence type="ECO:0000256" key="1">
    <source>
        <dbReference type="SAM" id="Phobius"/>
    </source>
</evidence>
<feature type="transmembrane region" description="Helical" evidence="1">
    <location>
        <begin position="102"/>
        <end position="123"/>
    </location>
</feature>
<dbReference type="AlphaFoldDB" id="A0A915IKI2"/>
<dbReference type="WBParaSite" id="nRc.2.0.1.t13913-RA">
    <property type="protein sequence ID" value="nRc.2.0.1.t13913-RA"/>
    <property type="gene ID" value="nRc.2.0.1.g13913"/>
</dbReference>